<evidence type="ECO:0000256" key="5">
    <source>
        <dbReference type="ARBA" id="ARBA00023014"/>
    </source>
</evidence>
<keyword evidence="6" id="KW-0472">Membrane</keyword>
<comment type="subcellular location">
    <subcellularLocation>
        <location evidence="1">Cell envelope</location>
    </subcellularLocation>
</comment>
<evidence type="ECO:0000256" key="2">
    <source>
        <dbReference type="ARBA" id="ARBA00022723"/>
    </source>
</evidence>
<dbReference type="GO" id="GO:0046872">
    <property type="term" value="F:metal ion binding"/>
    <property type="evidence" value="ECO:0007669"/>
    <property type="project" value="UniProtKB-KW"/>
</dbReference>
<dbReference type="GO" id="GO:0051536">
    <property type="term" value="F:iron-sulfur cluster binding"/>
    <property type="evidence" value="ECO:0007669"/>
    <property type="project" value="UniProtKB-KW"/>
</dbReference>
<evidence type="ECO:0000256" key="1">
    <source>
        <dbReference type="ARBA" id="ARBA00004196"/>
    </source>
</evidence>
<dbReference type="NCBIfam" id="TIGR02486">
    <property type="entry name" value="RDH"/>
    <property type="match status" value="1"/>
</dbReference>
<evidence type="ECO:0000256" key="6">
    <source>
        <dbReference type="ARBA" id="ARBA00023136"/>
    </source>
</evidence>
<dbReference type="InterPro" id="IPR012832">
    <property type="entry name" value="RDH"/>
</dbReference>
<keyword evidence="5" id="KW-0411">Iron-sulfur</keyword>
<dbReference type="GO" id="GO:0030313">
    <property type="term" value="C:cell envelope"/>
    <property type="evidence" value="ECO:0007669"/>
    <property type="project" value="UniProtKB-SubCell"/>
</dbReference>
<dbReference type="PROSITE" id="PS00198">
    <property type="entry name" value="4FE4S_FER_1"/>
    <property type="match status" value="1"/>
</dbReference>
<evidence type="ECO:0000256" key="3">
    <source>
        <dbReference type="ARBA" id="ARBA00022729"/>
    </source>
</evidence>
<dbReference type="PANTHER" id="PTHR42827:SF1">
    <property type="entry name" value="IRON-SULFUR CLUSTER-BINDING PROTEIN"/>
    <property type="match status" value="1"/>
</dbReference>
<dbReference type="AlphaFoldDB" id="X0VQD1"/>
<keyword evidence="4" id="KW-0408">Iron</keyword>
<organism evidence="8">
    <name type="scientific">marine sediment metagenome</name>
    <dbReference type="NCBI Taxonomy" id="412755"/>
    <lineage>
        <taxon>unclassified sequences</taxon>
        <taxon>metagenomes</taxon>
        <taxon>ecological metagenomes</taxon>
    </lineage>
</organism>
<sequence length="239" mass="26536">TDDEKAVIPNSHKWVVAIAVPMEFIENSYAPTPIEVTSNVGYSRMHVTAGSLAEFIRGLGWHAIPCGNDTALSVPIAIQAGLGHIGRMGRLITWERGPLVRICKVFTDMPLAPSPQAPGGIIEYCEVCMKCAHNCPSGSIPEGPRTFEGPNESNANGVLKWYCDEDACLDYWHKVGTGCSICFRCCSFTKKQGLSHDIIKWFIRNVPALNRFWAYTDDLFGYGKMSDPKKYWDIPYEPS</sequence>
<proteinExistence type="predicted"/>
<evidence type="ECO:0000256" key="4">
    <source>
        <dbReference type="ARBA" id="ARBA00023004"/>
    </source>
</evidence>
<gene>
    <name evidence="8" type="ORF">S01H1_51094</name>
</gene>
<dbReference type="PROSITE" id="PS51379">
    <property type="entry name" value="4FE4S_FER_2"/>
    <property type="match status" value="1"/>
</dbReference>
<dbReference type="EMBL" id="BARS01032958">
    <property type="protein sequence ID" value="GAG20435.1"/>
    <property type="molecule type" value="Genomic_DNA"/>
</dbReference>
<protein>
    <submittedName>
        <fullName evidence="8">Putative reductive dehalogenase (RdhA)</fullName>
    </submittedName>
</protein>
<dbReference type="InterPro" id="IPR017900">
    <property type="entry name" value="4Fe4S_Fe_S_CS"/>
</dbReference>
<dbReference type="PANTHER" id="PTHR42827">
    <property type="entry name" value="IRON-SULFUR CLUSTER-BINDING PROTEIN-RELATED"/>
    <property type="match status" value="1"/>
</dbReference>
<keyword evidence="3" id="KW-0732">Signal</keyword>
<evidence type="ECO:0000313" key="8">
    <source>
        <dbReference type="EMBL" id="GAG20435.1"/>
    </source>
</evidence>
<comment type="caution">
    <text evidence="8">The sequence shown here is derived from an EMBL/GenBank/DDBJ whole genome shotgun (WGS) entry which is preliminary data.</text>
</comment>
<name>X0VQD1_9ZZZZ</name>
<feature type="non-terminal residue" evidence="8">
    <location>
        <position position="1"/>
    </location>
</feature>
<accession>X0VQD1</accession>
<reference evidence="8" key="1">
    <citation type="journal article" date="2014" name="Front. Microbiol.">
        <title>High frequency of phylogenetically diverse reductive dehalogenase-homologous genes in deep subseafloor sedimentary metagenomes.</title>
        <authorList>
            <person name="Kawai M."/>
            <person name="Futagami T."/>
            <person name="Toyoda A."/>
            <person name="Takaki Y."/>
            <person name="Nishi S."/>
            <person name="Hori S."/>
            <person name="Arai W."/>
            <person name="Tsubouchi T."/>
            <person name="Morono Y."/>
            <person name="Uchiyama I."/>
            <person name="Ito T."/>
            <person name="Fujiyama A."/>
            <person name="Inagaki F."/>
            <person name="Takami H."/>
        </authorList>
    </citation>
    <scope>NUCLEOTIDE SEQUENCE</scope>
    <source>
        <strain evidence="8">Expedition CK06-06</strain>
    </source>
</reference>
<keyword evidence="2" id="KW-0479">Metal-binding</keyword>
<feature type="domain" description="4Fe-4S ferredoxin-type" evidence="7">
    <location>
        <begin position="116"/>
        <end position="145"/>
    </location>
</feature>
<evidence type="ECO:0000259" key="7">
    <source>
        <dbReference type="PROSITE" id="PS51379"/>
    </source>
</evidence>
<dbReference type="InterPro" id="IPR017896">
    <property type="entry name" value="4Fe4S_Fe-S-bd"/>
</dbReference>